<keyword evidence="3" id="KW-1185">Reference proteome</keyword>
<accession>A0ABD3IAP3</accession>
<name>A0ABD3IAP3_9MARC</name>
<comment type="caution">
    <text evidence="2">The sequence shown here is derived from an EMBL/GenBank/DDBJ whole genome shotgun (WGS) entry which is preliminary data.</text>
</comment>
<proteinExistence type="predicted"/>
<dbReference type="EMBL" id="JBJQOH010000001">
    <property type="protein sequence ID" value="KAL3699599.1"/>
    <property type="molecule type" value="Genomic_DNA"/>
</dbReference>
<dbReference type="InterPro" id="IPR026960">
    <property type="entry name" value="RVT-Znf"/>
</dbReference>
<gene>
    <name evidence="2" type="ORF">R1sor_017621</name>
</gene>
<dbReference type="Pfam" id="PF13966">
    <property type="entry name" value="zf-RVT"/>
    <property type="match status" value="1"/>
</dbReference>
<dbReference type="AlphaFoldDB" id="A0ABD3IAP3"/>
<evidence type="ECO:0000313" key="2">
    <source>
        <dbReference type="EMBL" id="KAL3699599.1"/>
    </source>
</evidence>
<feature type="domain" description="Reverse transcriptase zinc-binding" evidence="1">
    <location>
        <begin position="56"/>
        <end position="122"/>
    </location>
</feature>
<reference evidence="2 3" key="1">
    <citation type="submission" date="2024-09" db="EMBL/GenBank/DDBJ databases">
        <title>Chromosome-scale assembly of Riccia sorocarpa.</title>
        <authorList>
            <person name="Paukszto L."/>
        </authorList>
    </citation>
    <scope>NUCLEOTIDE SEQUENCE [LARGE SCALE GENOMIC DNA]</scope>
    <source>
        <strain evidence="2">LP-2024</strain>
        <tissue evidence="2">Aerial parts of the thallus</tissue>
    </source>
</reference>
<organism evidence="2 3">
    <name type="scientific">Riccia sorocarpa</name>
    <dbReference type="NCBI Taxonomy" id="122646"/>
    <lineage>
        <taxon>Eukaryota</taxon>
        <taxon>Viridiplantae</taxon>
        <taxon>Streptophyta</taxon>
        <taxon>Embryophyta</taxon>
        <taxon>Marchantiophyta</taxon>
        <taxon>Marchantiopsida</taxon>
        <taxon>Marchantiidae</taxon>
        <taxon>Marchantiales</taxon>
        <taxon>Ricciaceae</taxon>
        <taxon>Riccia</taxon>
    </lineage>
</organism>
<evidence type="ECO:0000259" key="1">
    <source>
        <dbReference type="Pfam" id="PF13966"/>
    </source>
</evidence>
<dbReference type="Proteomes" id="UP001633002">
    <property type="component" value="Unassembled WGS sequence"/>
</dbReference>
<protein>
    <recommendedName>
        <fullName evidence="1">Reverse transcriptase zinc-binding domain-containing protein</fullName>
    </recommendedName>
</protein>
<evidence type="ECO:0000313" key="3">
    <source>
        <dbReference type="Proteomes" id="UP001633002"/>
    </source>
</evidence>
<sequence length="286" mass="33484">MTLPLPTCSGWKWRGDTGTQVRTGWSHETKWWKSMLRTEADTTRKPNRRWDADISAQAWNKVWTLTWKKPSTSREGFWWWRTLWQGFWNGDRTRKAHVSSGECPRCLQEVDTTEHLFWACPKFKLQSTELKKTNSAWWAVAAELYKMTWRERCDVVFRNSQTQRPLQAIIKETLRSVTAWLFSSMPEHQRITTARTLETLQEWESKLASSGKMAPPRPAEERANVERLTHELDRATMSEVDTREQVFRLSSSPVSISRVRRIIVSHVEEEGPLSPVLPDCVFPGHE</sequence>